<organism evidence="1 2">
    <name type="scientific">Sulfuricurvum kujiense (strain ATCC BAA-921 / DSM 16994 / JCM 11577 / YK-1)</name>
    <dbReference type="NCBI Taxonomy" id="709032"/>
    <lineage>
        <taxon>Bacteria</taxon>
        <taxon>Pseudomonadati</taxon>
        <taxon>Campylobacterota</taxon>
        <taxon>Epsilonproteobacteria</taxon>
        <taxon>Campylobacterales</taxon>
        <taxon>Sulfurimonadaceae</taxon>
        <taxon>Sulfuricurvum</taxon>
    </lineage>
</organism>
<dbReference type="OrthoDB" id="542469at2"/>
<accession>E4U2Z7</accession>
<dbReference type="Proteomes" id="UP000008721">
    <property type="component" value="Chromosome"/>
</dbReference>
<dbReference type="EMBL" id="CP002355">
    <property type="protein sequence ID" value="ADR34761.1"/>
    <property type="molecule type" value="Genomic_DNA"/>
</dbReference>
<gene>
    <name evidence="1" type="ordered locus">Sulku_2101</name>
</gene>
<dbReference type="STRING" id="709032.Sulku_2101"/>
<dbReference type="KEGG" id="sku:Sulku_2101"/>
<dbReference type="RefSeq" id="WP_013460958.1">
    <property type="nucleotide sequence ID" value="NC_014762.1"/>
</dbReference>
<protein>
    <submittedName>
        <fullName evidence="1">Uncharacterized protein</fullName>
    </submittedName>
</protein>
<dbReference type="AlphaFoldDB" id="E4U2Z7"/>
<evidence type="ECO:0000313" key="1">
    <source>
        <dbReference type="EMBL" id="ADR34761.1"/>
    </source>
</evidence>
<evidence type="ECO:0000313" key="2">
    <source>
        <dbReference type="Proteomes" id="UP000008721"/>
    </source>
</evidence>
<dbReference type="HOGENOM" id="CLU_193779_1_0_7"/>
<reference evidence="1 2" key="1">
    <citation type="journal article" date="2012" name="Stand. Genomic Sci.">
        <title>Complete genome sequence of the sulfur compounds oxidizing chemolithoautotroph Sulfuricurvum kujiense type strain (YK-1(T)).</title>
        <authorList>
            <person name="Han C."/>
            <person name="Kotsyurbenko O."/>
            <person name="Chertkov O."/>
            <person name="Held B."/>
            <person name="Lapidus A."/>
            <person name="Nolan M."/>
            <person name="Lucas S."/>
            <person name="Hammon N."/>
            <person name="Deshpande S."/>
            <person name="Cheng J.F."/>
            <person name="Tapia R."/>
            <person name="Goodwin L.A."/>
            <person name="Pitluck S."/>
            <person name="Liolios K."/>
            <person name="Pagani I."/>
            <person name="Ivanova N."/>
            <person name="Mavromatis K."/>
            <person name="Mikhailova N."/>
            <person name="Pati A."/>
            <person name="Chen A."/>
            <person name="Palaniappan K."/>
            <person name="Land M."/>
            <person name="Hauser L."/>
            <person name="Chang Y.J."/>
            <person name="Jeffries C.D."/>
            <person name="Brambilla E.M."/>
            <person name="Rohde M."/>
            <person name="Spring S."/>
            <person name="Sikorski J."/>
            <person name="Goker M."/>
            <person name="Woyke T."/>
            <person name="Bristow J."/>
            <person name="Eisen J.A."/>
            <person name="Markowitz V."/>
            <person name="Hugenholtz P."/>
            <person name="Kyrpides N.C."/>
            <person name="Klenk H.P."/>
            <person name="Detter J.C."/>
        </authorList>
    </citation>
    <scope>NUCLEOTIDE SEQUENCE [LARGE SCALE GENOMIC DNA]</scope>
    <source>
        <strain evidence="2">ATCC BAA-921 / DSM 16994 / JCM 11577 / YK-1</strain>
    </source>
</reference>
<sequence>MSTITIDKKEYKLADLSDEAKAQIGSIQVVDQKIADLNVQLAIMQTARNAYSQALTSLLPKKRASK</sequence>
<proteinExistence type="predicted"/>
<keyword evidence="2" id="KW-1185">Reference proteome</keyword>
<dbReference type="eggNOG" id="ENOG502ZZMD">
    <property type="taxonomic scope" value="Bacteria"/>
</dbReference>
<name>E4U2Z7_SULKY</name>